<protein>
    <recommendedName>
        <fullName evidence="5">Oxidoreductase</fullName>
    </recommendedName>
</protein>
<evidence type="ECO:0000313" key="3">
    <source>
        <dbReference type="EMBL" id="PAP75419.1"/>
    </source>
</evidence>
<comment type="caution">
    <text evidence="3">The sequence shown here is derived from an EMBL/GenBank/DDBJ whole genome shotgun (WGS) entry which is preliminary data.</text>
</comment>
<keyword evidence="4" id="KW-1185">Reference proteome</keyword>
<dbReference type="AlphaFoldDB" id="A0A271IY22"/>
<dbReference type="InterPro" id="IPR036291">
    <property type="entry name" value="NAD(P)-bd_dom_sf"/>
</dbReference>
<evidence type="ECO:0000259" key="1">
    <source>
        <dbReference type="Pfam" id="PF01408"/>
    </source>
</evidence>
<dbReference type="RefSeq" id="WP_095509053.1">
    <property type="nucleotide sequence ID" value="NZ_MQWD01000001.1"/>
</dbReference>
<dbReference type="PANTHER" id="PTHR43818">
    <property type="entry name" value="BCDNA.GH03377"/>
    <property type="match status" value="1"/>
</dbReference>
<dbReference type="GO" id="GO:0000166">
    <property type="term" value="F:nucleotide binding"/>
    <property type="evidence" value="ECO:0007669"/>
    <property type="project" value="InterPro"/>
</dbReference>
<sequence>MNRRSFVRTTAAASAAPFVVPRHVLGGAGYVAPSDTVAVGVIGAGGMGASNAVPLAMMDDVRIAAIADVDMGRVWESVQGRLDADDPGRRQEGEALRDAYESATQYADFREMLAAADGLDGVVIATPDHVHAIAALMAMDRGLAVYAQKPLTYTVDESRRLTQKAAATGVVTQMGNQGHSGDDGRRVVEVVRAGVLGPIREVQSWTNRPNGWWPQGVPATEPAPVPDGLAWDLYLGPNEDQPYRPGIHPFGWRGWVGFGVGSLGDMGAHLVDFPVWALDLGRPARVETRHTPWGGDREDPATYPLATVTTYHFAGLGAEAGAADAGQSLAMTWYDGGLLPPTPTIAPDGFTLDPNGGVIFVGERGMLIHETYGTNPRFLANDPGVDLAAEAADVPVSLPRVEGGIGGHEMNWVRAIQGQAEASSPFAYAAHLNEIMLLGVAAMNAGQPIAVTPDGRITNHPAGDALLTRTYRAGWELPS</sequence>
<feature type="domain" description="Gfo/Idh/MocA-like oxidoreductase N-terminal" evidence="1">
    <location>
        <begin position="38"/>
        <end position="175"/>
    </location>
</feature>
<dbReference type="SUPFAM" id="SSF55347">
    <property type="entry name" value="Glyceraldehyde-3-phosphate dehydrogenase-like, C-terminal domain"/>
    <property type="match status" value="1"/>
</dbReference>
<dbReference type="Gene3D" id="3.30.360.10">
    <property type="entry name" value="Dihydrodipicolinate Reductase, domain 2"/>
    <property type="match status" value="1"/>
</dbReference>
<gene>
    <name evidence="3" type="ORF">BSZ37_02650</name>
</gene>
<dbReference type="Gene3D" id="3.40.50.720">
    <property type="entry name" value="NAD(P)-binding Rossmann-like Domain"/>
    <property type="match status" value="1"/>
</dbReference>
<dbReference type="Proteomes" id="UP000216339">
    <property type="component" value="Unassembled WGS sequence"/>
</dbReference>
<dbReference type="InterPro" id="IPR000683">
    <property type="entry name" value="Gfo/Idh/MocA-like_OxRdtase_N"/>
</dbReference>
<dbReference type="Pfam" id="PF19051">
    <property type="entry name" value="GFO_IDH_MocA_C2"/>
    <property type="match status" value="1"/>
</dbReference>
<dbReference type="Pfam" id="PF01408">
    <property type="entry name" value="GFO_IDH_MocA"/>
    <property type="match status" value="1"/>
</dbReference>
<dbReference type="InterPro" id="IPR050463">
    <property type="entry name" value="Gfo/Idh/MocA_oxidrdct_glycsds"/>
</dbReference>
<organism evidence="3 4">
    <name type="scientific">Rubrivirga marina</name>
    <dbReference type="NCBI Taxonomy" id="1196024"/>
    <lineage>
        <taxon>Bacteria</taxon>
        <taxon>Pseudomonadati</taxon>
        <taxon>Rhodothermota</taxon>
        <taxon>Rhodothermia</taxon>
        <taxon>Rhodothermales</taxon>
        <taxon>Rubricoccaceae</taxon>
        <taxon>Rubrivirga</taxon>
    </lineage>
</organism>
<name>A0A271IY22_9BACT</name>
<reference evidence="3 4" key="1">
    <citation type="submission" date="2016-11" db="EMBL/GenBank/DDBJ databases">
        <title>Study of marine rhodopsin-containing bacteria.</title>
        <authorList>
            <person name="Yoshizawa S."/>
            <person name="Kumagai Y."/>
            <person name="Kogure K."/>
        </authorList>
    </citation>
    <scope>NUCLEOTIDE SEQUENCE [LARGE SCALE GENOMIC DNA]</scope>
    <source>
        <strain evidence="3 4">SAORIC-28</strain>
    </source>
</reference>
<evidence type="ECO:0000313" key="4">
    <source>
        <dbReference type="Proteomes" id="UP000216339"/>
    </source>
</evidence>
<evidence type="ECO:0000259" key="2">
    <source>
        <dbReference type="Pfam" id="PF19051"/>
    </source>
</evidence>
<evidence type="ECO:0008006" key="5">
    <source>
        <dbReference type="Google" id="ProtNLM"/>
    </source>
</evidence>
<dbReference type="OrthoDB" id="726883at2"/>
<feature type="domain" description="Gfo/Idh/MocA-like oxidoreductase bacterial type C-terminal" evidence="2">
    <location>
        <begin position="189"/>
        <end position="275"/>
    </location>
</feature>
<accession>A0A271IY22</accession>
<dbReference type="PANTHER" id="PTHR43818:SF10">
    <property type="entry name" value="NADH-DEPENDENT DEHYDROGENASE-RELATED"/>
    <property type="match status" value="1"/>
</dbReference>
<proteinExistence type="predicted"/>
<dbReference type="SUPFAM" id="SSF51735">
    <property type="entry name" value="NAD(P)-binding Rossmann-fold domains"/>
    <property type="match status" value="1"/>
</dbReference>
<dbReference type="EMBL" id="MQWD01000001">
    <property type="protein sequence ID" value="PAP75419.1"/>
    <property type="molecule type" value="Genomic_DNA"/>
</dbReference>
<dbReference type="InterPro" id="IPR043906">
    <property type="entry name" value="Gfo/Idh/MocA_OxRdtase_bact_C"/>
</dbReference>